<dbReference type="Proteomes" id="UP000325255">
    <property type="component" value="Unassembled WGS sequence"/>
</dbReference>
<dbReference type="PANTHER" id="PTHR44591:SF3">
    <property type="entry name" value="RESPONSE REGULATORY DOMAIN-CONTAINING PROTEIN"/>
    <property type="match status" value="1"/>
</dbReference>
<dbReference type="SMART" id="SM00448">
    <property type="entry name" value="REC"/>
    <property type="match status" value="1"/>
</dbReference>
<evidence type="ECO:0000256" key="2">
    <source>
        <dbReference type="PROSITE-ProRule" id="PRU00169"/>
    </source>
</evidence>
<dbReference type="PANTHER" id="PTHR44591">
    <property type="entry name" value="STRESS RESPONSE REGULATOR PROTEIN 1"/>
    <property type="match status" value="1"/>
</dbReference>
<evidence type="ECO:0000256" key="3">
    <source>
        <dbReference type="SAM" id="MobiDB-lite"/>
    </source>
</evidence>
<evidence type="ECO:0000256" key="1">
    <source>
        <dbReference type="ARBA" id="ARBA00022553"/>
    </source>
</evidence>
<dbReference type="PROSITE" id="PS50110">
    <property type="entry name" value="RESPONSE_REGULATORY"/>
    <property type="match status" value="1"/>
</dbReference>
<proteinExistence type="predicted"/>
<name>A0A5M6IKJ4_9PROT</name>
<dbReference type="Gene3D" id="3.40.50.2300">
    <property type="match status" value="1"/>
</dbReference>
<evidence type="ECO:0000313" key="6">
    <source>
        <dbReference type="Proteomes" id="UP000325255"/>
    </source>
</evidence>
<accession>A0A5M6IKJ4</accession>
<dbReference type="GO" id="GO:0000160">
    <property type="term" value="P:phosphorelay signal transduction system"/>
    <property type="evidence" value="ECO:0007669"/>
    <property type="project" value="InterPro"/>
</dbReference>
<reference evidence="5 6" key="1">
    <citation type="submission" date="2019-09" db="EMBL/GenBank/DDBJ databases">
        <title>Genome sequence of Rhodovastum atsumiense, a diverse member of the Acetobacteraceae family of non-sulfur purple photosynthetic bacteria.</title>
        <authorList>
            <person name="Meyer T."/>
            <person name="Kyndt J."/>
        </authorList>
    </citation>
    <scope>NUCLEOTIDE SEQUENCE [LARGE SCALE GENOMIC DNA]</scope>
    <source>
        <strain evidence="5 6">DSM 21279</strain>
    </source>
</reference>
<gene>
    <name evidence="5" type="ORF">F1189_27455</name>
</gene>
<organism evidence="5 6">
    <name type="scientific">Rhodovastum atsumiense</name>
    <dbReference type="NCBI Taxonomy" id="504468"/>
    <lineage>
        <taxon>Bacteria</taxon>
        <taxon>Pseudomonadati</taxon>
        <taxon>Pseudomonadota</taxon>
        <taxon>Alphaproteobacteria</taxon>
        <taxon>Acetobacterales</taxon>
        <taxon>Acetobacteraceae</taxon>
        <taxon>Rhodovastum</taxon>
    </lineage>
</organism>
<dbReference type="InterPro" id="IPR050595">
    <property type="entry name" value="Bact_response_regulator"/>
</dbReference>
<keyword evidence="6" id="KW-1185">Reference proteome</keyword>
<dbReference type="EMBL" id="VWPK01000068">
    <property type="protein sequence ID" value="KAA5608781.1"/>
    <property type="molecule type" value="Genomic_DNA"/>
</dbReference>
<sequence>MRTAACARPAQNGARSDDAPDPGGGDVHSAEASLVLVVSDDAALRRSLALLLRASGLATQDFASSTAVLKSLVATPAARRRCCLLVDHHLPGGTDGLRLLQDLAAVAVTVPVVLLADWASLELRRRAGAAGAAAVLQKPLLQDSIVQAISDALAGAG</sequence>
<protein>
    <submittedName>
        <fullName evidence="5">Response regulator</fullName>
    </submittedName>
</protein>
<evidence type="ECO:0000313" key="5">
    <source>
        <dbReference type="EMBL" id="KAA5608781.1"/>
    </source>
</evidence>
<dbReference type="Pfam" id="PF00072">
    <property type="entry name" value="Response_reg"/>
    <property type="match status" value="1"/>
</dbReference>
<dbReference type="AlphaFoldDB" id="A0A5M6IKJ4"/>
<feature type="modified residue" description="4-aspartylphosphate" evidence="2">
    <location>
        <position position="87"/>
    </location>
</feature>
<comment type="caution">
    <text evidence="5">The sequence shown here is derived from an EMBL/GenBank/DDBJ whole genome shotgun (WGS) entry which is preliminary data.</text>
</comment>
<keyword evidence="1 2" id="KW-0597">Phosphoprotein</keyword>
<evidence type="ECO:0000259" key="4">
    <source>
        <dbReference type="PROSITE" id="PS50110"/>
    </source>
</evidence>
<feature type="region of interest" description="Disordered" evidence="3">
    <location>
        <begin position="1"/>
        <end position="26"/>
    </location>
</feature>
<feature type="domain" description="Response regulatory" evidence="4">
    <location>
        <begin position="34"/>
        <end position="153"/>
    </location>
</feature>
<dbReference type="SUPFAM" id="SSF52172">
    <property type="entry name" value="CheY-like"/>
    <property type="match status" value="1"/>
</dbReference>
<dbReference type="InterPro" id="IPR011006">
    <property type="entry name" value="CheY-like_superfamily"/>
</dbReference>
<dbReference type="InterPro" id="IPR001789">
    <property type="entry name" value="Sig_transdc_resp-reg_receiver"/>
</dbReference>